<feature type="compositionally biased region" description="Pro residues" evidence="1">
    <location>
        <begin position="75"/>
        <end position="84"/>
    </location>
</feature>
<sequence length="285" mass="30795">MVIRASPPASVVARRRVNPSAPYTSPKEKTCYSEFLGKPVSHVGGISAARSGPWSSSAFTASRHGSRADGDSPLPSQPKTPNQPPSVAQPSPQLPSSPPPSLQHEPHQPPRKAHSYSLKPATRALLAKRREEQVVRRKEQPEKQQQRQLHQQGTDLQQQRQQEGAPGQTCLPTSGEAPKAEGSGVVTFFRFWHDEKLFKGRGADCLVRAALAAAGGQRAGGHAKEHPERGPLGWQRLGRWEVLWSPASTAMQAAEQGPSPRQLLSAVPGTRSLSGKQNLADTLTQ</sequence>
<organism evidence="2 3">
    <name type="scientific">Astrephomene gubernaculifera</name>
    <dbReference type="NCBI Taxonomy" id="47775"/>
    <lineage>
        <taxon>Eukaryota</taxon>
        <taxon>Viridiplantae</taxon>
        <taxon>Chlorophyta</taxon>
        <taxon>core chlorophytes</taxon>
        <taxon>Chlorophyceae</taxon>
        <taxon>CS clade</taxon>
        <taxon>Chlamydomonadales</taxon>
        <taxon>Astrephomenaceae</taxon>
        <taxon>Astrephomene</taxon>
    </lineage>
</organism>
<feature type="compositionally biased region" description="Basic and acidic residues" evidence="1">
    <location>
        <begin position="128"/>
        <end position="145"/>
    </location>
</feature>
<feature type="region of interest" description="Disordered" evidence="1">
    <location>
        <begin position="251"/>
        <end position="285"/>
    </location>
</feature>
<dbReference type="Proteomes" id="UP001054857">
    <property type="component" value="Unassembled WGS sequence"/>
</dbReference>
<gene>
    <name evidence="2" type="ORF">Agub_g2980</name>
</gene>
<name>A0AAD3DHW5_9CHLO</name>
<reference evidence="2 3" key="1">
    <citation type="journal article" date="2021" name="Sci. Rep.">
        <title>Genome sequencing of the multicellular alga Astrephomene provides insights into convergent evolution of germ-soma differentiation.</title>
        <authorList>
            <person name="Yamashita S."/>
            <person name="Yamamoto K."/>
            <person name="Matsuzaki R."/>
            <person name="Suzuki S."/>
            <person name="Yamaguchi H."/>
            <person name="Hirooka S."/>
            <person name="Minakuchi Y."/>
            <person name="Miyagishima S."/>
            <person name="Kawachi M."/>
            <person name="Toyoda A."/>
            <person name="Nozaki H."/>
        </authorList>
    </citation>
    <scope>NUCLEOTIDE SEQUENCE [LARGE SCALE GENOMIC DNA]</scope>
    <source>
        <strain evidence="2 3">NIES-4017</strain>
    </source>
</reference>
<dbReference type="EMBL" id="BMAR01000002">
    <property type="protein sequence ID" value="GFR42134.1"/>
    <property type="molecule type" value="Genomic_DNA"/>
</dbReference>
<evidence type="ECO:0000313" key="3">
    <source>
        <dbReference type="Proteomes" id="UP001054857"/>
    </source>
</evidence>
<feature type="non-terminal residue" evidence="2">
    <location>
        <position position="285"/>
    </location>
</feature>
<feature type="compositionally biased region" description="Low complexity" evidence="1">
    <location>
        <begin position="146"/>
        <end position="162"/>
    </location>
</feature>
<keyword evidence="3" id="KW-1185">Reference proteome</keyword>
<evidence type="ECO:0000256" key="1">
    <source>
        <dbReference type="SAM" id="MobiDB-lite"/>
    </source>
</evidence>
<protein>
    <submittedName>
        <fullName evidence="2">Uncharacterized protein</fullName>
    </submittedName>
</protein>
<dbReference type="AlphaFoldDB" id="A0AAD3DHW5"/>
<feature type="region of interest" description="Disordered" evidence="1">
    <location>
        <begin position="42"/>
        <end position="180"/>
    </location>
</feature>
<comment type="caution">
    <text evidence="2">The sequence shown here is derived from an EMBL/GenBank/DDBJ whole genome shotgun (WGS) entry which is preliminary data.</text>
</comment>
<proteinExistence type="predicted"/>
<feature type="compositionally biased region" description="Pro residues" evidence="1">
    <location>
        <begin position="92"/>
        <end position="101"/>
    </location>
</feature>
<accession>A0AAD3DHW5</accession>
<feature type="compositionally biased region" description="Polar residues" evidence="1">
    <location>
        <begin position="271"/>
        <end position="285"/>
    </location>
</feature>
<evidence type="ECO:0000313" key="2">
    <source>
        <dbReference type="EMBL" id="GFR42134.1"/>
    </source>
</evidence>